<feature type="domain" description="Dynein heavy chain linker" evidence="3">
    <location>
        <begin position="538"/>
        <end position="727"/>
    </location>
</feature>
<name>A0ABD0Y1T7_9HEMI</name>
<evidence type="ECO:0000313" key="4">
    <source>
        <dbReference type="EMBL" id="KAL1116910.1"/>
    </source>
</evidence>
<dbReference type="InterPro" id="IPR042228">
    <property type="entry name" value="Dynein_linker_3"/>
</dbReference>
<dbReference type="InterPro" id="IPR042222">
    <property type="entry name" value="Dynein_2_N"/>
</dbReference>
<proteinExistence type="inferred from homology"/>
<evidence type="ECO:0000256" key="2">
    <source>
        <dbReference type="SAM" id="Coils"/>
    </source>
</evidence>
<gene>
    <name evidence="4" type="ORF">AAG570_005379</name>
</gene>
<feature type="coiled-coil region" evidence="2">
    <location>
        <begin position="130"/>
        <end position="157"/>
    </location>
</feature>
<dbReference type="PANTHER" id="PTHR22878:SF63">
    <property type="entry name" value="DYNEIN AXONEMAL HEAVY CHAIN 10"/>
    <property type="match status" value="1"/>
</dbReference>
<feature type="domain" description="Dynein heavy chain linker" evidence="3">
    <location>
        <begin position="176"/>
        <end position="273"/>
    </location>
</feature>
<dbReference type="Gene3D" id="3.20.180.20">
    <property type="entry name" value="Dynein heavy chain, N-terminal domain 2"/>
    <property type="match status" value="1"/>
</dbReference>
<evidence type="ECO:0000259" key="3">
    <source>
        <dbReference type="Pfam" id="PF08393"/>
    </source>
</evidence>
<dbReference type="InterPro" id="IPR013602">
    <property type="entry name" value="Dynein_heavy_linker"/>
</dbReference>
<sequence length="735" mass="84270">MVILFQYFKRLLIQNVKELRTFQSVLKVIRDILDYNVEVEVIFRDIRNRFHIMQVWKLNVWARERVRFAELRAQWQQLRSAAHFRSCAIRPAKQLFSYASANLTHQFSSVCKEFADRYFSEGPSTVGEDLDRGLEMLEEYQSEFEELNRRKTEMLQAEQLFNLEVCDYSDFDRAYTDFINCGMVYKLYVEQKEARENWAKTLWANLVPQKLIDGIEGYLKEFRRLPKDVRAMPLAQSLEQAMKDFKNTVPLMVELKNEALRDRHWQELMDKTEGLSSLALSNKLMSEGLHDIQSQKDGKSHVPISVVDHMASLLVAQLWWSFSMVKRGVRGGLGGAVLSGCVLGGVPVASRRVCTPNPRAEFRNSPSRKHFDMSAERFTLQNMFSMELHKYEEMTQEIIAIAVKELSIEKGVEEVSQVRTTRGTDESSGWALVSSSNLAVEDGDWPKPNYYSLGSQRSVEKIHGPPFSEGGGEPPRATLPGIQPLHFFAVWSRSYTAGGYVLSDYHAIPRTRVRFPKRSVLVEARLASRPLGVSRQYTWKGMRVTVARHFKGTTDRGYILGPVEDILQSLDDYCMNLQSMAGSQFVGPFLGAVQKWEKTLSTVSEVLIEWVVLQRKWLYLEGIFVGGDIRGQLPEEAKKFDDIDRAFCKIMAETEAKPLVLDQCLVTGRLTEILGLSAGLERCQKSLNDYLSSKRDTFPRFYFLSDDELLSILGNMDPHSIQEHIVKVTTKELDF</sequence>
<organism evidence="4 5">
    <name type="scientific">Ranatra chinensis</name>
    <dbReference type="NCBI Taxonomy" id="642074"/>
    <lineage>
        <taxon>Eukaryota</taxon>
        <taxon>Metazoa</taxon>
        <taxon>Ecdysozoa</taxon>
        <taxon>Arthropoda</taxon>
        <taxon>Hexapoda</taxon>
        <taxon>Insecta</taxon>
        <taxon>Pterygota</taxon>
        <taxon>Neoptera</taxon>
        <taxon>Paraneoptera</taxon>
        <taxon>Hemiptera</taxon>
        <taxon>Heteroptera</taxon>
        <taxon>Panheteroptera</taxon>
        <taxon>Nepomorpha</taxon>
        <taxon>Nepidae</taxon>
        <taxon>Ranatrinae</taxon>
        <taxon>Ranatra</taxon>
    </lineage>
</organism>
<dbReference type="Gene3D" id="1.10.287.2620">
    <property type="match status" value="1"/>
</dbReference>
<dbReference type="Gene3D" id="1.20.140.100">
    <property type="entry name" value="Dynein heavy chain, N-terminal domain 2"/>
    <property type="match status" value="1"/>
</dbReference>
<dbReference type="PANTHER" id="PTHR22878">
    <property type="entry name" value="DYNEIN HEAVY CHAIN 6, AXONEMAL-LIKE-RELATED"/>
    <property type="match status" value="1"/>
</dbReference>
<evidence type="ECO:0000256" key="1">
    <source>
        <dbReference type="ARBA" id="ARBA00008887"/>
    </source>
</evidence>
<dbReference type="FunFam" id="1.20.140.100:FF:000001">
    <property type="entry name" value="dynein heavy chain 17, axonemal"/>
    <property type="match status" value="1"/>
</dbReference>
<dbReference type="Pfam" id="PF08393">
    <property type="entry name" value="DHC_N2"/>
    <property type="match status" value="2"/>
</dbReference>
<comment type="similarity">
    <text evidence="1">Belongs to the dynein heavy chain family.</text>
</comment>
<keyword evidence="2" id="KW-0175">Coiled coil</keyword>
<evidence type="ECO:0000313" key="5">
    <source>
        <dbReference type="Proteomes" id="UP001558652"/>
    </source>
</evidence>
<reference evidence="4 5" key="1">
    <citation type="submission" date="2024-07" db="EMBL/GenBank/DDBJ databases">
        <title>Chromosome-level genome assembly of the water stick insect Ranatra chinensis (Heteroptera: Nepidae).</title>
        <authorList>
            <person name="Liu X."/>
        </authorList>
    </citation>
    <scope>NUCLEOTIDE SEQUENCE [LARGE SCALE GENOMIC DNA]</scope>
    <source>
        <strain evidence="4">Cailab_2021Rc</strain>
        <tissue evidence="4">Muscle</tissue>
    </source>
</reference>
<keyword evidence="5" id="KW-1185">Reference proteome</keyword>
<dbReference type="InterPro" id="IPR026983">
    <property type="entry name" value="DHC"/>
</dbReference>
<dbReference type="Proteomes" id="UP001558652">
    <property type="component" value="Unassembled WGS sequence"/>
</dbReference>
<accession>A0ABD0Y1T7</accession>
<dbReference type="AlphaFoldDB" id="A0ABD0Y1T7"/>
<dbReference type="EMBL" id="JBFDAA010000017">
    <property type="protein sequence ID" value="KAL1116910.1"/>
    <property type="molecule type" value="Genomic_DNA"/>
</dbReference>
<comment type="caution">
    <text evidence="4">The sequence shown here is derived from an EMBL/GenBank/DDBJ whole genome shotgun (WGS) entry which is preliminary data.</text>
</comment>
<protein>
    <recommendedName>
        <fullName evidence="3">Dynein heavy chain linker domain-containing protein</fullName>
    </recommendedName>
</protein>